<accession>Q6YTA3</accession>
<sequence length="54" mass="6162">MAAHTITSSPANPLLQSLQHDALPWAMEQISNYLTGRPLAGAWIWQPERERGWY</sequence>
<evidence type="ECO:0000313" key="1">
    <source>
        <dbReference type="EMBL" id="BAC99922.1"/>
    </source>
</evidence>
<reference evidence="1" key="1">
    <citation type="submission" date="2002-12" db="EMBL/GenBank/DDBJ databases">
        <title>Oryza sativa nipponbare(GA3) genomic DNA, chromosome 8, BAC clone:OSJNBa0023I13.</title>
        <authorList>
            <person name="Sasaki T."/>
            <person name="Matsumoto T."/>
            <person name="Katayose Y."/>
        </authorList>
    </citation>
    <scope>NUCLEOTIDE SEQUENCE</scope>
</reference>
<name>Q6YTA3_ORYSJ</name>
<reference evidence="3" key="3">
    <citation type="journal article" date="2005" name="Nature">
        <title>The map-based sequence of the rice genome.</title>
        <authorList>
            <consortium name="International rice genome sequencing project (IRGSP)"/>
            <person name="Matsumoto T."/>
            <person name="Wu J."/>
            <person name="Kanamori H."/>
            <person name="Katayose Y."/>
            <person name="Fujisawa M."/>
            <person name="Namiki N."/>
            <person name="Mizuno H."/>
            <person name="Yamamoto K."/>
            <person name="Antonio B.A."/>
            <person name="Baba T."/>
            <person name="Sakata K."/>
            <person name="Nagamura Y."/>
            <person name="Aoki H."/>
            <person name="Arikawa K."/>
            <person name="Arita K."/>
            <person name="Bito T."/>
            <person name="Chiden Y."/>
            <person name="Fujitsuka N."/>
            <person name="Fukunaka R."/>
            <person name="Hamada M."/>
            <person name="Harada C."/>
            <person name="Hayashi A."/>
            <person name="Hijishita S."/>
            <person name="Honda M."/>
            <person name="Hosokawa S."/>
            <person name="Ichikawa Y."/>
            <person name="Idonuma A."/>
            <person name="Iijima M."/>
            <person name="Ikeda M."/>
            <person name="Ikeno M."/>
            <person name="Ito K."/>
            <person name="Ito S."/>
            <person name="Ito T."/>
            <person name="Ito Y."/>
            <person name="Ito Y."/>
            <person name="Iwabuchi A."/>
            <person name="Kamiya K."/>
            <person name="Karasawa W."/>
            <person name="Kurita K."/>
            <person name="Katagiri S."/>
            <person name="Kikuta A."/>
            <person name="Kobayashi H."/>
            <person name="Kobayashi N."/>
            <person name="Machita K."/>
            <person name="Maehara T."/>
            <person name="Masukawa M."/>
            <person name="Mizubayashi T."/>
            <person name="Mukai Y."/>
            <person name="Nagasaki H."/>
            <person name="Nagata Y."/>
            <person name="Naito S."/>
            <person name="Nakashima M."/>
            <person name="Nakama Y."/>
            <person name="Nakamichi Y."/>
            <person name="Nakamura M."/>
            <person name="Meguro A."/>
            <person name="Negishi M."/>
            <person name="Ohta I."/>
            <person name="Ohta T."/>
            <person name="Okamoto M."/>
            <person name="Ono N."/>
            <person name="Saji S."/>
            <person name="Sakaguchi M."/>
            <person name="Sakai K."/>
            <person name="Shibata M."/>
            <person name="Shimokawa T."/>
            <person name="Song J."/>
            <person name="Takazaki Y."/>
            <person name="Terasawa K."/>
            <person name="Tsugane M."/>
            <person name="Tsuji K."/>
            <person name="Ueda S."/>
            <person name="Waki K."/>
            <person name="Yamagata H."/>
            <person name="Yamamoto M."/>
            <person name="Yamamoto S."/>
            <person name="Yamane H."/>
            <person name="Yoshiki S."/>
            <person name="Yoshihara R."/>
            <person name="Yukawa K."/>
            <person name="Zhong H."/>
            <person name="Yano M."/>
            <person name="Yuan Q."/>
            <person name="Ouyang S."/>
            <person name="Liu J."/>
            <person name="Jones K.M."/>
            <person name="Gansberger K."/>
            <person name="Moffat K."/>
            <person name="Hill J."/>
            <person name="Bera J."/>
            <person name="Fadrosh D."/>
            <person name="Jin S."/>
            <person name="Johri S."/>
            <person name="Kim M."/>
            <person name="Overton L."/>
            <person name="Reardon M."/>
            <person name="Tsitrin T."/>
            <person name="Vuong H."/>
            <person name="Weaver B."/>
            <person name="Ciecko A."/>
            <person name="Tallon L."/>
            <person name="Jackson J."/>
            <person name="Pai G."/>
            <person name="Aken S.V."/>
            <person name="Utterback T."/>
            <person name="Reidmuller S."/>
            <person name="Feldblyum T."/>
            <person name="Hsiao J."/>
            <person name="Zismann V."/>
            <person name="Iobst S."/>
            <person name="de Vazeille A.R."/>
            <person name="Buell C.R."/>
            <person name="Ying K."/>
            <person name="Li Y."/>
            <person name="Lu T."/>
            <person name="Huang Y."/>
            <person name="Zhao Q."/>
            <person name="Feng Q."/>
            <person name="Zhang L."/>
            <person name="Zhu J."/>
            <person name="Weng Q."/>
            <person name="Mu J."/>
            <person name="Lu Y."/>
            <person name="Fan D."/>
            <person name="Liu Y."/>
            <person name="Guan J."/>
            <person name="Zhang Y."/>
            <person name="Yu S."/>
            <person name="Liu X."/>
            <person name="Zhang Y."/>
            <person name="Hong G."/>
            <person name="Han B."/>
            <person name="Choisne N."/>
            <person name="Demange N."/>
            <person name="Orjeda G."/>
            <person name="Samain S."/>
            <person name="Cattolico L."/>
            <person name="Pelletier E."/>
            <person name="Couloux A."/>
            <person name="Segurens B."/>
            <person name="Wincker P."/>
            <person name="D'Hont A."/>
            <person name="Scarpelli C."/>
            <person name="Weissenbach J."/>
            <person name="Salanoubat M."/>
            <person name="Quetier F."/>
            <person name="Yu Y."/>
            <person name="Kim H.R."/>
            <person name="Rambo T."/>
            <person name="Currie J."/>
            <person name="Collura K."/>
            <person name="Luo M."/>
            <person name="Yang T."/>
            <person name="Ammiraju J.S.S."/>
            <person name="Engler F."/>
            <person name="Soderlund C."/>
            <person name="Wing R.A."/>
            <person name="Palmer L.E."/>
            <person name="de la Bastide M."/>
            <person name="Spiegel L."/>
            <person name="Nascimento L."/>
            <person name="Zutavern T."/>
            <person name="O'Shaughnessy A."/>
            <person name="Dike S."/>
            <person name="Dedhia N."/>
            <person name="Preston R."/>
            <person name="Balija V."/>
            <person name="McCombie W.R."/>
            <person name="Chow T."/>
            <person name="Chen H."/>
            <person name="Chung M."/>
            <person name="Chen C."/>
            <person name="Shaw J."/>
            <person name="Wu H."/>
            <person name="Hsiao K."/>
            <person name="Chao Y."/>
            <person name="Chu M."/>
            <person name="Cheng C."/>
            <person name="Hour A."/>
            <person name="Lee P."/>
            <person name="Lin S."/>
            <person name="Lin Y."/>
            <person name="Liou J."/>
            <person name="Liu S."/>
            <person name="Hsing Y."/>
            <person name="Raghuvanshi S."/>
            <person name="Mohanty A."/>
            <person name="Bharti A.K."/>
            <person name="Gaur A."/>
            <person name="Gupta V."/>
            <person name="Kumar D."/>
            <person name="Ravi V."/>
            <person name="Vij S."/>
            <person name="Kapur A."/>
            <person name="Khurana P."/>
            <person name="Khurana P."/>
            <person name="Khurana J.P."/>
            <person name="Tyagi A.K."/>
            <person name="Gaikwad K."/>
            <person name="Singh A."/>
            <person name="Dalal V."/>
            <person name="Srivastava S."/>
            <person name="Dixit A."/>
            <person name="Pal A.K."/>
            <person name="Ghazi I.A."/>
            <person name="Yadav M."/>
            <person name="Pandit A."/>
            <person name="Bhargava A."/>
            <person name="Sureshbabu K."/>
            <person name="Batra K."/>
            <person name="Sharma T.R."/>
            <person name="Mohapatra T."/>
            <person name="Singh N.K."/>
            <person name="Messing J."/>
            <person name="Nelson A.B."/>
            <person name="Fuks G."/>
            <person name="Kavchok S."/>
            <person name="Keizer G."/>
            <person name="Linton E."/>
            <person name="Llaca V."/>
            <person name="Song R."/>
            <person name="Tanyolac B."/>
            <person name="Young S."/>
            <person name="Ho-Il K."/>
            <person name="Hahn J.H."/>
            <person name="Sangsakoo G."/>
            <person name="Vanavichit A."/>
            <person name="de Mattos Luiz.A.T."/>
            <person name="Zimmer P.D."/>
            <person name="Malone G."/>
            <person name="Dellagostin O."/>
            <person name="de Oliveira A.C."/>
            <person name="Bevan M."/>
            <person name="Bancroft I."/>
            <person name="Minx P."/>
            <person name="Cordum H."/>
            <person name="Wilson R."/>
            <person name="Cheng Z."/>
            <person name="Jin W."/>
            <person name="Jiang J."/>
            <person name="Leong S.A."/>
            <person name="Iwama H."/>
            <person name="Gojobori T."/>
            <person name="Itoh T."/>
            <person name="Niimura Y."/>
            <person name="Fujii Y."/>
            <person name="Habara T."/>
            <person name="Sakai H."/>
            <person name="Sato Y."/>
            <person name="Wilson G."/>
            <person name="Kumar K."/>
            <person name="McCouch S."/>
            <person name="Juretic N."/>
            <person name="Hoen D."/>
            <person name="Wright S."/>
            <person name="Bruskiewich R."/>
            <person name="Bureau T."/>
            <person name="Miyao A."/>
            <person name="Hirochika H."/>
            <person name="Nishikawa T."/>
            <person name="Kadowaki K."/>
            <person name="Sugiura M."/>
            <person name="Burr B."/>
            <person name="Sasaki T."/>
        </authorList>
    </citation>
    <scope>NUCLEOTIDE SEQUENCE [LARGE SCALE GENOMIC DNA]</scope>
    <source>
        <strain evidence="3">cv. Nipponbare</strain>
    </source>
</reference>
<organism evidence="2 3">
    <name type="scientific">Oryza sativa subsp. japonica</name>
    <name type="common">Rice</name>
    <dbReference type="NCBI Taxonomy" id="39947"/>
    <lineage>
        <taxon>Eukaryota</taxon>
        <taxon>Viridiplantae</taxon>
        <taxon>Streptophyta</taxon>
        <taxon>Embryophyta</taxon>
        <taxon>Tracheophyta</taxon>
        <taxon>Spermatophyta</taxon>
        <taxon>Magnoliopsida</taxon>
        <taxon>Liliopsida</taxon>
        <taxon>Poales</taxon>
        <taxon>Poaceae</taxon>
        <taxon>BOP clade</taxon>
        <taxon>Oryzoideae</taxon>
        <taxon>Oryzeae</taxon>
        <taxon>Oryzinae</taxon>
        <taxon>Oryza</taxon>
        <taxon>Oryza sativa</taxon>
    </lineage>
</organism>
<dbReference type="EMBL" id="AP006158">
    <property type="protein sequence ID" value="BAC99954.1"/>
    <property type="molecule type" value="Genomic_DNA"/>
</dbReference>
<protein>
    <submittedName>
        <fullName evidence="2">Uncharacterized protein</fullName>
    </submittedName>
</protein>
<gene>
    <name evidence="2" type="ORF">B1127C04.30</name>
    <name evidence="1" type="ORF">OSJNBa0023I13.8</name>
</gene>
<dbReference type="AlphaFoldDB" id="Q6YTA3"/>
<dbReference type="EMBL" id="AP006064">
    <property type="protein sequence ID" value="BAC99922.1"/>
    <property type="molecule type" value="Genomic_DNA"/>
</dbReference>
<evidence type="ECO:0000313" key="2">
    <source>
        <dbReference type="EMBL" id="BAC99954.1"/>
    </source>
</evidence>
<dbReference type="Proteomes" id="UP000000763">
    <property type="component" value="Chromosome 8"/>
</dbReference>
<proteinExistence type="predicted"/>
<reference evidence="3" key="4">
    <citation type="journal article" date="2008" name="Nucleic Acids Res.">
        <title>The rice annotation project database (RAP-DB): 2008 update.</title>
        <authorList>
            <consortium name="The rice annotation project (RAP)"/>
        </authorList>
    </citation>
    <scope>GENOME REANNOTATION</scope>
    <source>
        <strain evidence="3">cv. Nipponbare</strain>
    </source>
</reference>
<reference evidence="2" key="2">
    <citation type="submission" date="2003-01" db="EMBL/GenBank/DDBJ databases">
        <title>Oryza sativa nipponbare(GA3) genomic DNA, chromosome 8, BAC clone:B1127C04.</title>
        <authorList>
            <person name="Sasaki T."/>
            <person name="Matsumoto T."/>
            <person name="Katayose Y."/>
        </authorList>
    </citation>
    <scope>NUCLEOTIDE SEQUENCE</scope>
</reference>
<evidence type="ECO:0000313" key="3">
    <source>
        <dbReference type="Proteomes" id="UP000000763"/>
    </source>
</evidence>